<sequence length="356" mass="40522">MPRRASPLHCSDQVRQELMAISRSRKEEARFVERARIVLACLDGKEIQQVAKETGASIPTVSKWRARFAKSGIAGLRDRPRSGKPATYGPAFRDRVLSLLEQPPPPHLGLWDGREVARVLGASVHAVWRLLRREGIYLQRHRTWCVSTDPEFAPKAAEVVGLYLNPPLNALVLSVDEKPGIQAIQRPSGYVETDSGAVVRAMKSTYKRHGTLNLFAALEIATGQIHAQTSEQKKREDFRRFLDAVLSELPGDREIHVILDNYCTHKRNQDWLAKWEGRVHFHFTPTSASWLNQIEIWFGLLTRKALRGASFSSKEQLRAAIEAFVARTNEHPKPFHWRKREVQGSQLRNTIINLRN</sequence>
<dbReference type="PANTHER" id="PTHR30347:SF1">
    <property type="entry name" value="MECHANOSENSITIVE CHANNEL MSCK"/>
    <property type="match status" value="1"/>
</dbReference>
<dbReference type="InterPro" id="IPR047655">
    <property type="entry name" value="Transpos_IS630-like"/>
</dbReference>
<dbReference type="InterPro" id="IPR036397">
    <property type="entry name" value="RNaseH_sf"/>
</dbReference>
<organism evidence="2 3">
    <name type="scientific">Aetokthonos hydrillicola Thurmond2011</name>
    <dbReference type="NCBI Taxonomy" id="2712845"/>
    <lineage>
        <taxon>Bacteria</taxon>
        <taxon>Bacillati</taxon>
        <taxon>Cyanobacteriota</taxon>
        <taxon>Cyanophyceae</taxon>
        <taxon>Nostocales</taxon>
        <taxon>Hapalosiphonaceae</taxon>
        <taxon>Aetokthonos</taxon>
    </lineage>
</organism>
<evidence type="ECO:0000313" key="2">
    <source>
        <dbReference type="EMBL" id="MDR9900966.1"/>
    </source>
</evidence>
<dbReference type="InterPro" id="IPR052702">
    <property type="entry name" value="MscS-like_channel"/>
</dbReference>
<dbReference type="GO" id="GO:0003676">
    <property type="term" value="F:nucleic acid binding"/>
    <property type="evidence" value="ECO:0007669"/>
    <property type="project" value="InterPro"/>
</dbReference>
<proteinExistence type="predicted"/>
<dbReference type="InterPro" id="IPR038717">
    <property type="entry name" value="Tc1-like_DDE_dom"/>
</dbReference>
<dbReference type="Proteomes" id="UP000667802">
    <property type="component" value="Unassembled WGS sequence"/>
</dbReference>
<protein>
    <submittedName>
        <fullName evidence="2">IS630 family transposase</fullName>
    </submittedName>
</protein>
<accession>A0AAP5MAA6</accession>
<dbReference type="Pfam" id="PF13565">
    <property type="entry name" value="HTH_32"/>
    <property type="match status" value="1"/>
</dbReference>
<dbReference type="EMBL" id="JAALHA020000047">
    <property type="protein sequence ID" value="MDR9900966.1"/>
    <property type="molecule type" value="Genomic_DNA"/>
</dbReference>
<comment type="caution">
    <text evidence="2">The sequence shown here is derived from an EMBL/GenBank/DDBJ whole genome shotgun (WGS) entry which is preliminary data.</text>
</comment>
<gene>
    <name evidence="2" type="ORF">G7B40_041910</name>
</gene>
<reference evidence="3" key="1">
    <citation type="journal article" date="2021" name="Science">
        <title>Hunting the eagle killer: A cyanobacterial neurotoxin causes vacuolar myelinopathy.</title>
        <authorList>
            <person name="Breinlinger S."/>
            <person name="Phillips T.J."/>
            <person name="Haram B.N."/>
            <person name="Mares J."/>
            <person name="Martinez Yerena J.A."/>
            <person name="Hrouzek P."/>
            <person name="Sobotka R."/>
            <person name="Henderson W.M."/>
            <person name="Schmieder P."/>
            <person name="Williams S.M."/>
            <person name="Lauderdale J.D."/>
            <person name="Wilde H.D."/>
            <person name="Gerrin W."/>
            <person name="Kust A."/>
            <person name="Washington J.W."/>
            <person name="Wagner C."/>
            <person name="Geier B."/>
            <person name="Liebeke M."/>
            <person name="Enke H."/>
            <person name="Niedermeyer T.H.J."/>
            <person name="Wilde S.B."/>
        </authorList>
    </citation>
    <scope>NUCLEOTIDE SEQUENCE [LARGE SCALE GENOMIC DNA]</scope>
    <source>
        <strain evidence="3">Thurmond2011</strain>
    </source>
</reference>
<dbReference type="AlphaFoldDB" id="A0AAP5MAA6"/>
<dbReference type="RefSeq" id="WP_310834538.1">
    <property type="nucleotide sequence ID" value="NZ_JAALHA020000047.1"/>
</dbReference>
<feature type="domain" description="Tc1-like transposase DDE" evidence="1">
    <location>
        <begin position="175"/>
        <end position="318"/>
    </location>
</feature>
<name>A0AAP5MAA6_9CYAN</name>
<dbReference type="Gene3D" id="3.30.420.10">
    <property type="entry name" value="Ribonuclease H-like superfamily/Ribonuclease H"/>
    <property type="match status" value="1"/>
</dbReference>
<evidence type="ECO:0000313" key="3">
    <source>
        <dbReference type="Proteomes" id="UP000667802"/>
    </source>
</evidence>
<dbReference type="NCBIfam" id="NF033545">
    <property type="entry name" value="transpos_IS630"/>
    <property type="match status" value="1"/>
</dbReference>
<dbReference type="SUPFAM" id="SSF46689">
    <property type="entry name" value="Homeodomain-like"/>
    <property type="match status" value="1"/>
</dbReference>
<keyword evidence="3" id="KW-1185">Reference proteome</keyword>
<dbReference type="InterPro" id="IPR009057">
    <property type="entry name" value="Homeodomain-like_sf"/>
</dbReference>
<evidence type="ECO:0000259" key="1">
    <source>
        <dbReference type="Pfam" id="PF13358"/>
    </source>
</evidence>
<dbReference type="Pfam" id="PF13358">
    <property type="entry name" value="DDE_3"/>
    <property type="match status" value="1"/>
</dbReference>
<dbReference type="PANTHER" id="PTHR30347">
    <property type="entry name" value="POTASSIUM CHANNEL RELATED"/>
    <property type="match status" value="1"/>
</dbReference>